<dbReference type="InterPro" id="IPR001296">
    <property type="entry name" value="Glyco_trans_1"/>
</dbReference>
<evidence type="ECO:0000259" key="2">
    <source>
        <dbReference type="Pfam" id="PF13439"/>
    </source>
</evidence>
<dbReference type="Gene3D" id="3.40.50.2000">
    <property type="entry name" value="Glycogen Phosphorylase B"/>
    <property type="match status" value="2"/>
</dbReference>
<dbReference type="CDD" id="cd03808">
    <property type="entry name" value="GT4_CapM-like"/>
    <property type="match status" value="1"/>
</dbReference>
<evidence type="ECO:0000313" key="4">
    <source>
        <dbReference type="Proteomes" id="UP001597178"/>
    </source>
</evidence>
<comment type="caution">
    <text evidence="3">The sequence shown here is derived from an EMBL/GenBank/DDBJ whole genome shotgun (WGS) entry which is preliminary data.</text>
</comment>
<feature type="domain" description="Glycosyl transferase family 1" evidence="1">
    <location>
        <begin position="209"/>
        <end position="368"/>
    </location>
</feature>
<sequence length="396" mass="44434">MSIVYRLPFHESFVMVWVDIPKGSGVDMKIVQFVTRMDVLGGAQIHVRDLSIGLANDGCEVIVIALGKGPITEELTDHGISFVPLNHLVHGINPFHDLRAVFEIRRLLKTIKPNLLAIHSSKAGIIGRIAGKTLGIPTVFTAHGWAFTEGVPERKRKLYLTIEKIVGKFSRAIITVSKYDYNLALKHNVIPGSKMKVIHNGIPDVPHIKRSKPEKHPPKLMMVARFAFPKDHLLLLKALERLQALEWELDFVGDGPMRKEVETYSSHYTFSDRIRFLGDRGDVADLAVQSQVCILTTKLEGLPLSIIEGMRSGIPVIATDVGGVSEMVEDNVNGYLVPKDDIDILADRLKMLILNPNLREQMGRRSRQKYEAGFSFEGMLEDTFSYYRMLMQSNGK</sequence>
<reference evidence="4" key="1">
    <citation type="journal article" date="2019" name="Int. J. Syst. Evol. Microbiol.">
        <title>The Global Catalogue of Microorganisms (GCM) 10K type strain sequencing project: providing services to taxonomists for standard genome sequencing and annotation.</title>
        <authorList>
            <consortium name="The Broad Institute Genomics Platform"/>
            <consortium name="The Broad Institute Genome Sequencing Center for Infectious Disease"/>
            <person name="Wu L."/>
            <person name="Ma J."/>
        </authorList>
    </citation>
    <scope>NUCLEOTIDE SEQUENCE [LARGE SCALE GENOMIC DNA]</scope>
    <source>
        <strain evidence="4">CCUG 54822</strain>
    </source>
</reference>
<dbReference type="SUPFAM" id="SSF53756">
    <property type="entry name" value="UDP-Glycosyltransferase/glycogen phosphorylase"/>
    <property type="match status" value="1"/>
</dbReference>
<dbReference type="Pfam" id="PF13439">
    <property type="entry name" value="Glyco_transf_4"/>
    <property type="match status" value="1"/>
</dbReference>
<proteinExistence type="predicted"/>
<keyword evidence="4" id="KW-1185">Reference proteome</keyword>
<dbReference type="InterPro" id="IPR028098">
    <property type="entry name" value="Glyco_trans_4-like_N"/>
</dbReference>
<accession>A0ABW3ZR16</accession>
<dbReference type="Pfam" id="PF00534">
    <property type="entry name" value="Glycos_transf_1"/>
    <property type="match status" value="1"/>
</dbReference>
<evidence type="ECO:0000259" key="1">
    <source>
        <dbReference type="Pfam" id="PF00534"/>
    </source>
</evidence>
<evidence type="ECO:0000313" key="3">
    <source>
        <dbReference type="EMBL" id="MFD1360709.1"/>
    </source>
</evidence>
<dbReference type="Proteomes" id="UP001597178">
    <property type="component" value="Unassembled WGS sequence"/>
</dbReference>
<name>A0ABW3ZR16_9BACI</name>
<feature type="domain" description="Glycosyltransferase subfamily 4-like N-terminal" evidence="2">
    <location>
        <begin position="41"/>
        <end position="202"/>
    </location>
</feature>
<protein>
    <submittedName>
        <fullName evidence="3">Glycosyltransferase family 4 protein</fullName>
    </submittedName>
</protein>
<organism evidence="3 4">
    <name type="scientific">Lentibacillus salinarum</name>
    <dbReference type="NCBI Taxonomy" id="446820"/>
    <lineage>
        <taxon>Bacteria</taxon>
        <taxon>Bacillati</taxon>
        <taxon>Bacillota</taxon>
        <taxon>Bacilli</taxon>
        <taxon>Bacillales</taxon>
        <taxon>Bacillaceae</taxon>
        <taxon>Lentibacillus</taxon>
    </lineage>
</organism>
<dbReference type="EMBL" id="JBHTNH010000003">
    <property type="protein sequence ID" value="MFD1360709.1"/>
    <property type="molecule type" value="Genomic_DNA"/>
</dbReference>
<gene>
    <name evidence="3" type="ORF">ACFQ4A_03330</name>
</gene>
<dbReference type="PANTHER" id="PTHR12526">
    <property type="entry name" value="GLYCOSYLTRANSFERASE"/>
    <property type="match status" value="1"/>
</dbReference>